<feature type="compositionally biased region" description="Basic and acidic residues" evidence="1">
    <location>
        <begin position="162"/>
        <end position="176"/>
    </location>
</feature>
<organism evidence="2 3">
    <name type="scientific">Ensete ventricosum</name>
    <name type="common">Abyssinian banana</name>
    <name type="synonym">Musa ensete</name>
    <dbReference type="NCBI Taxonomy" id="4639"/>
    <lineage>
        <taxon>Eukaryota</taxon>
        <taxon>Viridiplantae</taxon>
        <taxon>Streptophyta</taxon>
        <taxon>Embryophyta</taxon>
        <taxon>Tracheophyta</taxon>
        <taxon>Spermatophyta</taxon>
        <taxon>Magnoliopsida</taxon>
        <taxon>Liliopsida</taxon>
        <taxon>Zingiberales</taxon>
        <taxon>Musaceae</taxon>
        <taxon>Ensete</taxon>
    </lineage>
</organism>
<reference evidence="2 3" key="1">
    <citation type="journal article" date="2014" name="Agronomy (Basel)">
        <title>A Draft Genome Sequence for Ensete ventricosum, the Drought-Tolerant Tree Against Hunger.</title>
        <authorList>
            <person name="Harrison J."/>
            <person name="Moore K.A."/>
            <person name="Paszkiewicz K."/>
            <person name="Jones T."/>
            <person name="Grant M."/>
            <person name="Ambacheew D."/>
            <person name="Muzemil S."/>
            <person name="Studholme D.J."/>
        </authorList>
    </citation>
    <scope>NUCLEOTIDE SEQUENCE [LARGE SCALE GENOMIC DNA]</scope>
</reference>
<accession>A0A427B7H9</accession>
<feature type="compositionally biased region" description="Basic and acidic residues" evidence="1">
    <location>
        <begin position="101"/>
        <end position="126"/>
    </location>
</feature>
<protein>
    <submittedName>
        <fullName evidence="2">Uncharacterized protein</fullName>
    </submittedName>
</protein>
<name>A0A427B7H9_ENSVE</name>
<dbReference type="Proteomes" id="UP000287651">
    <property type="component" value="Unassembled WGS sequence"/>
</dbReference>
<evidence type="ECO:0000256" key="1">
    <source>
        <dbReference type="SAM" id="MobiDB-lite"/>
    </source>
</evidence>
<sequence>MPGGSLLWEGGRHLVFYAEKLAEACGSLCRGVLRWGYSASALTISGPHSSAKNIVELCVVAEESARQSYARVCKLIHISQEGDGAGRRSGHANLASSKTMKSGEDDLIRSNLAVEERRPSPDRPRPEATLARETLRGPPRGRLQRERSTNIRGGGKWAWGLGEERYKTKVKGKEAEEPNVGRPKAAAESQQH</sequence>
<feature type="region of interest" description="Disordered" evidence="1">
    <location>
        <begin position="82"/>
        <end position="192"/>
    </location>
</feature>
<gene>
    <name evidence="2" type="ORF">B296_00010110</name>
</gene>
<evidence type="ECO:0000313" key="2">
    <source>
        <dbReference type="EMBL" id="RRT84423.1"/>
    </source>
</evidence>
<dbReference type="EMBL" id="AMZH03000307">
    <property type="protein sequence ID" value="RRT84423.1"/>
    <property type="molecule type" value="Genomic_DNA"/>
</dbReference>
<dbReference type="AlphaFoldDB" id="A0A427B7H9"/>
<comment type="caution">
    <text evidence="2">The sequence shown here is derived from an EMBL/GenBank/DDBJ whole genome shotgun (WGS) entry which is preliminary data.</text>
</comment>
<proteinExistence type="predicted"/>
<evidence type="ECO:0000313" key="3">
    <source>
        <dbReference type="Proteomes" id="UP000287651"/>
    </source>
</evidence>